<proteinExistence type="predicted"/>
<dbReference type="SUPFAM" id="SSF53474">
    <property type="entry name" value="alpha/beta-Hydrolases"/>
    <property type="match status" value="1"/>
</dbReference>
<feature type="compositionally biased region" description="Low complexity" evidence="1">
    <location>
        <begin position="38"/>
        <end position="49"/>
    </location>
</feature>
<dbReference type="InterPro" id="IPR029058">
    <property type="entry name" value="AB_hydrolase_fold"/>
</dbReference>
<evidence type="ECO:0000313" key="3">
    <source>
        <dbReference type="EMBL" id="BDZ44370.1"/>
    </source>
</evidence>
<evidence type="ECO:0000259" key="2">
    <source>
        <dbReference type="Pfam" id="PF12146"/>
    </source>
</evidence>
<dbReference type="PANTHER" id="PTHR43194">
    <property type="entry name" value="HYDROLASE ALPHA/BETA FOLD FAMILY"/>
    <property type="match status" value="1"/>
</dbReference>
<evidence type="ECO:0000256" key="1">
    <source>
        <dbReference type="SAM" id="MobiDB-lite"/>
    </source>
</evidence>
<name>A0ABM8G857_9MICO</name>
<dbReference type="Pfam" id="PF12146">
    <property type="entry name" value="Hydrolase_4"/>
    <property type="match status" value="1"/>
</dbReference>
<organism evidence="3 4">
    <name type="scientific">Naasia aerilata</name>
    <dbReference type="NCBI Taxonomy" id="1162966"/>
    <lineage>
        <taxon>Bacteria</taxon>
        <taxon>Bacillati</taxon>
        <taxon>Actinomycetota</taxon>
        <taxon>Actinomycetes</taxon>
        <taxon>Micrococcales</taxon>
        <taxon>Microbacteriaceae</taxon>
        <taxon>Naasia</taxon>
    </lineage>
</organism>
<dbReference type="EMBL" id="AP027731">
    <property type="protein sequence ID" value="BDZ44370.1"/>
    <property type="molecule type" value="Genomic_DNA"/>
</dbReference>
<dbReference type="InterPro" id="IPR050228">
    <property type="entry name" value="Carboxylesterase_BioH"/>
</dbReference>
<dbReference type="PANTHER" id="PTHR43194:SF2">
    <property type="entry name" value="PEROXISOMAL MEMBRANE PROTEIN LPX1"/>
    <property type="match status" value="1"/>
</dbReference>
<dbReference type="Gene3D" id="3.40.50.1820">
    <property type="entry name" value="alpha/beta hydrolase"/>
    <property type="match status" value="1"/>
</dbReference>
<accession>A0ABM8G857</accession>
<keyword evidence="4" id="KW-1185">Reference proteome</keyword>
<feature type="domain" description="Serine aminopeptidase S33" evidence="2">
    <location>
        <begin position="97"/>
        <end position="234"/>
    </location>
</feature>
<dbReference type="Proteomes" id="UP001321498">
    <property type="component" value="Chromosome"/>
</dbReference>
<reference evidence="4" key="1">
    <citation type="journal article" date="2019" name="Int. J. Syst. Evol. Microbiol.">
        <title>The Global Catalogue of Microorganisms (GCM) 10K type strain sequencing project: providing services to taxonomists for standard genome sequencing and annotation.</title>
        <authorList>
            <consortium name="The Broad Institute Genomics Platform"/>
            <consortium name="The Broad Institute Genome Sequencing Center for Infectious Disease"/>
            <person name="Wu L."/>
            <person name="Ma J."/>
        </authorList>
    </citation>
    <scope>NUCLEOTIDE SEQUENCE [LARGE SCALE GENOMIC DNA]</scope>
    <source>
        <strain evidence="4">NBRC 108725</strain>
    </source>
</reference>
<feature type="region of interest" description="Disordered" evidence="1">
    <location>
        <begin position="1"/>
        <end position="50"/>
    </location>
</feature>
<dbReference type="InterPro" id="IPR022742">
    <property type="entry name" value="Hydrolase_4"/>
</dbReference>
<sequence>MTLLDTQPISLPDLVDLGRAPTPRSGGAPVRPAPAAPAPTRVAPSPAAAGWEPDILGRGFEQRTLRLPDDDEGAVVATVVRHAPRTPLTGPADDVDVLYVHGWSDYFFQTHLAEYWAGLGARFHALDLRKYGRSLRSWQTPGFVADLGTYDEDLEAALEAIGHGRTQRSDRRLVLMGHSTGGLTLSLWADRHPGRVAALVLNSPWLEFQGDSLGRLAIAPMMALSARFRPQDELPRIDLGYYARTLLVDYGGEWDYDRVWRPEHGFPATPAWLAAILAGHSAVARGLEIQAPVFVWLAKRSALGPFWHERMRTSDVALDVEEVAQRALKLGPAVTVVRVPDAVHDITLSAPGVRARAEAELSRWLRGYVC</sequence>
<protein>
    <submittedName>
        <fullName evidence="3">Lysophospholipase</fullName>
    </submittedName>
</protein>
<gene>
    <name evidence="3" type="ORF">GCM10025866_02790</name>
</gene>
<evidence type="ECO:0000313" key="4">
    <source>
        <dbReference type="Proteomes" id="UP001321498"/>
    </source>
</evidence>